<evidence type="ECO:0000256" key="1">
    <source>
        <dbReference type="SAM" id="MobiDB-lite"/>
    </source>
</evidence>
<evidence type="ECO:0000313" key="3">
    <source>
        <dbReference type="EMBL" id="TGZ56401.1"/>
    </source>
</evidence>
<feature type="region of interest" description="Disordered" evidence="1">
    <location>
        <begin position="49"/>
        <end position="106"/>
    </location>
</feature>
<protein>
    <submittedName>
        <fullName evidence="3">Uncharacterized protein</fullName>
    </submittedName>
</protein>
<keyword evidence="2" id="KW-0812">Transmembrane</keyword>
<dbReference type="AlphaFoldDB" id="A0A4S2L1J6"/>
<evidence type="ECO:0000256" key="2">
    <source>
        <dbReference type="SAM" id="Phobius"/>
    </source>
</evidence>
<sequence>MCLAIAMYVATGALGIIQQALSMIGVFLLTLLGRAILLVGHIVTGDGNTSRERRVIREERESYTDSEDDRATGSERSLKSRHSSETIRPTNNAQTIPSTHETSISI</sequence>
<keyword evidence="2" id="KW-1133">Transmembrane helix</keyword>
<evidence type="ECO:0000313" key="4">
    <source>
        <dbReference type="Proteomes" id="UP000310200"/>
    </source>
</evidence>
<comment type="caution">
    <text evidence="3">The sequence shown here is derived from an EMBL/GenBank/DDBJ whole genome shotgun (WGS) entry which is preliminary data.</text>
</comment>
<organism evidence="3 4">
    <name type="scientific">Temnothorax longispinosus</name>
    <dbReference type="NCBI Taxonomy" id="300112"/>
    <lineage>
        <taxon>Eukaryota</taxon>
        <taxon>Metazoa</taxon>
        <taxon>Ecdysozoa</taxon>
        <taxon>Arthropoda</taxon>
        <taxon>Hexapoda</taxon>
        <taxon>Insecta</taxon>
        <taxon>Pterygota</taxon>
        <taxon>Neoptera</taxon>
        <taxon>Endopterygota</taxon>
        <taxon>Hymenoptera</taxon>
        <taxon>Apocrita</taxon>
        <taxon>Aculeata</taxon>
        <taxon>Formicoidea</taxon>
        <taxon>Formicidae</taxon>
        <taxon>Myrmicinae</taxon>
        <taxon>Temnothorax</taxon>
    </lineage>
</organism>
<feature type="transmembrane region" description="Helical" evidence="2">
    <location>
        <begin position="25"/>
        <end position="44"/>
    </location>
</feature>
<gene>
    <name evidence="3" type="ORF">DBV15_09427</name>
</gene>
<dbReference type="Proteomes" id="UP000310200">
    <property type="component" value="Unassembled WGS sequence"/>
</dbReference>
<name>A0A4S2L1J6_9HYME</name>
<keyword evidence="4" id="KW-1185">Reference proteome</keyword>
<reference evidence="3 4" key="1">
    <citation type="journal article" date="2019" name="Philos. Trans. R. Soc. Lond., B, Biol. Sci.">
        <title>Ant behaviour and brain gene expression of defending hosts depend on the ecological success of the intruding social parasite.</title>
        <authorList>
            <person name="Kaur R."/>
            <person name="Stoldt M."/>
            <person name="Jongepier E."/>
            <person name="Feldmeyer B."/>
            <person name="Menzel F."/>
            <person name="Bornberg-Bauer E."/>
            <person name="Foitzik S."/>
        </authorList>
    </citation>
    <scope>NUCLEOTIDE SEQUENCE [LARGE SCALE GENOMIC DNA]</scope>
    <source>
        <tissue evidence="3">Whole body</tissue>
    </source>
</reference>
<keyword evidence="2" id="KW-0472">Membrane</keyword>
<feature type="compositionally biased region" description="Polar residues" evidence="1">
    <location>
        <begin position="86"/>
        <end position="106"/>
    </location>
</feature>
<proteinExistence type="predicted"/>
<dbReference type="EMBL" id="QBLH01000339">
    <property type="protein sequence ID" value="TGZ56401.1"/>
    <property type="molecule type" value="Genomic_DNA"/>
</dbReference>
<feature type="compositionally biased region" description="Basic and acidic residues" evidence="1">
    <location>
        <begin position="49"/>
        <end position="85"/>
    </location>
</feature>
<accession>A0A4S2L1J6</accession>